<organism evidence="4 5">
    <name type="scientific">Streptomyces mesophilus</name>
    <dbReference type="NCBI Taxonomy" id="1775132"/>
    <lineage>
        <taxon>Bacteria</taxon>
        <taxon>Bacillati</taxon>
        <taxon>Actinomycetota</taxon>
        <taxon>Actinomycetes</taxon>
        <taxon>Kitasatosporales</taxon>
        <taxon>Streptomycetaceae</taxon>
        <taxon>Streptomyces</taxon>
    </lineage>
</organism>
<sequence>MSADALDACADELGELLAATVAGGASLGFLAGFGREEAARWWRGRAAEVADGRLLVWVARSGGRIDGTVGCVPVLKDNGRHRGEVVKLMVGPHARGRGLARRLLATVEEYAAGAGLTLLVLDTETGSAAERLYRAAGWTETGTVPDYAADPSGKLMPSTFFHKTPSADLSA</sequence>
<dbReference type="Gene3D" id="3.40.630.30">
    <property type="match status" value="1"/>
</dbReference>
<keyword evidence="1 4" id="KW-0808">Transferase</keyword>
<dbReference type="InterPro" id="IPR050832">
    <property type="entry name" value="Bact_Acetyltransf"/>
</dbReference>
<dbReference type="CDD" id="cd04301">
    <property type="entry name" value="NAT_SF"/>
    <property type="match status" value="1"/>
</dbReference>
<dbReference type="GO" id="GO:0016747">
    <property type="term" value="F:acyltransferase activity, transferring groups other than amino-acyl groups"/>
    <property type="evidence" value="ECO:0007669"/>
    <property type="project" value="InterPro"/>
</dbReference>
<dbReference type="SUPFAM" id="SSF55729">
    <property type="entry name" value="Acyl-CoA N-acyltransferases (Nat)"/>
    <property type="match status" value="1"/>
</dbReference>
<comment type="caution">
    <text evidence="4">The sequence shown here is derived from an EMBL/GenBank/DDBJ whole genome shotgun (WGS) entry which is preliminary data.</text>
</comment>
<feature type="domain" description="N-acetyltransferase" evidence="3">
    <location>
        <begin position="1"/>
        <end position="157"/>
    </location>
</feature>
<dbReference type="Pfam" id="PF00583">
    <property type="entry name" value="Acetyltransf_1"/>
    <property type="match status" value="1"/>
</dbReference>
<keyword evidence="2" id="KW-0012">Acyltransferase</keyword>
<evidence type="ECO:0000313" key="5">
    <source>
        <dbReference type="Proteomes" id="UP000481109"/>
    </source>
</evidence>
<dbReference type="PANTHER" id="PTHR43877:SF2">
    <property type="entry name" value="AMINOALKYLPHOSPHONATE N-ACETYLTRANSFERASE-RELATED"/>
    <property type="match status" value="1"/>
</dbReference>
<dbReference type="InterPro" id="IPR016181">
    <property type="entry name" value="Acyl_CoA_acyltransferase"/>
</dbReference>
<dbReference type="PANTHER" id="PTHR43877">
    <property type="entry name" value="AMINOALKYLPHOSPHONATE N-ACETYLTRANSFERASE-RELATED-RELATED"/>
    <property type="match status" value="1"/>
</dbReference>
<dbReference type="PROSITE" id="PS51186">
    <property type="entry name" value="GNAT"/>
    <property type="match status" value="1"/>
</dbReference>
<gene>
    <name evidence="4" type="ORF">G6045_00985</name>
</gene>
<protein>
    <submittedName>
        <fullName evidence="4">GNAT family N-acetyltransferase</fullName>
    </submittedName>
</protein>
<name>A0A6G4X9P7_9ACTN</name>
<dbReference type="InterPro" id="IPR000182">
    <property type="entry name" value="GNAT_dom"/>
</dbReference>
<dbReference type="EMBL" id="JAAKZW010000002">
    <property type="protein sequence ID" value="NGO74266.1"/>
    <property type="molecule type" value="Genomic_DNA"/>
</dbReference>
<evidence type="ECO:0000313" key="4">
    <source>
        <dbReference type="EMBL" id="NGO74266.1"/>
    </source>
</evidence>
<dbReference type="AlphaFoldDB" id="A0A6G4X9P7"/>
<evidence type="ECO:0000256" key="2">
    <source>
        <dbReference type="ARBA" id="ARBA00023315"/>
    </source>
</evidence>
<evidence type="ECO:0000256" key="1">
    <source>
        <dbReference type="ARBA" id="ARBA00022679"/>
    </source>
</evidence>
<dbReference type="Proteomes" id="UP000481109">
    <property type="component" value="Unassembled WGS sequence"/>
</dbReference>
<evidence type="ECO:0000259" key="3">
    <source>
        <dbReference type="PROSITE" id="PS51186"/>
    </source>
</evidence>
<keyword evidence="5" id="KW-1185">Reference proteome</keyword>
<proteinExistence type="predicted"/>
<reference evidence="4 5" key="1">
    <citation type="submission" date="2020-02" db="EMBL/GenBank/DDBJ databases">
        <title>Whole-genome analyses of novel actinobacteria.</title>
        <authorList>
            <person name="Sahin N."/>
            <person name="Tokatli A."/>
        </authorList>
    </citation>
    <scope>NUCLEOTIDE SEQUENCE [LARGE SCALE GENOMIC DNA]</scope>
    <source>
        <strain evidence="4 5">YC504</strain>
    </source>
</reference>
<accession>A0A6G4X9P7</accession>